<name>A0A3S3SAF9_9HYPH</name>
<proteinExistence type="predicted"/>
<sequence length="78" mass="8825">MPVKFTRTKAEFSGECTVEEAETIFEWLRKTPKGELHLAGVTHFHAAILQTLMITQNKISAMPRDSFAAECMRQVRSA</sequence>
<dbReference type="Proteomes" id="UP000287687">
    <property type="component" value="Unassembled WGS sequence"/>
</dbReference>
<gene>
    <name evidence="1" type="ORF">EPK99_01325</name>
</gene>
<keyword evidence="2" id="KW-1185">Reference proteome</keyword>
<comment type="caution">
    <text evidence="1">The sequence shown here is derived from an EMBL/GenBank/DDBJ whole genome shotgun (WGS) entry which is preliminary data.</text>
</comment>
<dbReference type="OrthoDB" id="7585928at2"/>
<protein>
    <submittedName>
        <fullName evidence="1">Uncharacterized protein</fullName>
    </submittedName>
</protein>
<evidence type="ECO:0000313" key="1">
    <source>
        <dbReference type="EMBL" id="RWX81004.1"/>
    </source>
</evidence>
<evidence type="ECO:0000313" key="2">
    <source>
        <dbReference type="Proteomes" id="UP000287687"/>
    </source>
</evidence>
<dbReference type="AlphaFoldDB" id="A0A3S3SAF9"/>
<reference evidence="1 2" key="1">
    <citation type="submission" date="2019-01" db="EMBL/GenBank/DDBJ databases">
        <title>The draft genome of Rhizobium sp. 24NR.</title>
        <authorList>
            <person name="Liu L."/>
            <person name="Liang L."/>
            <person name="Shi S."/>
            <person name="Xu L."/>
            <person name="Wang X."/>
            <person name="Li L."/>
            <person name="Zhang X."/>
        </authorList>
    </citation>
    <scope>NUCLEOTIDE SEQUENCE [LARGE SCALE GENOMIC DNA]</scope>
    <source>
        <strain evidence="1 2">24NR</strain>
    </source>
</reference>
<organism evidence="1 2">
    <name type="scientific">Neorhizobium lilium</name>
    <dbReference type="NCBI Taxonomy" id="2503024"/>
    <lineage>
        <taxon>Bacteria</taxon>
        <taxon>Pseudomonadati</taxon>
        <taxon>Pseudomonadota</taxon>
        <taxon>Alphaproteobacteria</taxon>
        <taxon>Hyphomicrobiales</taxon>
        <taxon>Rhizobiaceae</taxon>
        <taxon>Rhizobium/Agrobacterium group</taxon>
        <taxon>Neorhizobium</taxon>
    </lineage>
</organism>
<dbReference type="RefSeq" id="WP_128440831.1">
    <property type="nucleotide sequence ID" value="NZ_SBIP01000001.1"/>
</dbReference>
<accession>A0A3S3SAF9</accession>
<dbReference type="EMBL" id="SBIP01000001">
    <property type="protein sequence ID" value="RWX81004.1"/>
    <property type="molecule type" value="Genomic_DNA"/>
</dbReference>